<dbReference type="PANTHER" id="PTHR40065">
    <property type="entry name" value="RNA-BINDING PROTEIN YHBY"/>
    <property type="match status" value="1"/>
</dbReference>
<dbReference type="Proteomes" id="UP000663570">
    <property type="component" value="Chromosome"/>
</dbReference>
<dbReference type="Pfam" id="PF01985">
    <property type="entry name" value="CRS1_YhbY"/>
    <property type="match status" value="1"/>
</dbReference>
<proteinExistence type="predicted"/>
<accession>A0ABX7M0U3</accession>
<dbReference type="SMART" id="SM01103">
    <property type="entry name" value="CRS1_YhbY"/>
    <property type="match status" value="1"/>
</dbReference>
<dbReference type="PROSITE" id="PS51295">
    <property type="entry name" value="CRM"/>
    <property type="match status" value="1"/>
</dbReference>
<evidence type="ECO:0000256" key="3">
    <source>
        <dbReference type="SAM" id="MobiDB-lite"/>
    </source>
</evidence>
<evidence type="ECO:0000313" key="5">
    <source>
        <dbReference type="EMBL" id="QSI75381.1"/>
    </source>
</evidence>
<evidence type="ECO:0000256" key="2">
    <source>
        <dbReference type="PROSITE-ProRule" id="PRU00626"/>
    </source>
</evidence>
<reference evidence="5 6" key="1">
    <citation type="submission" date="2021-02" db="EMBL/GenBank/DDBJ databases">
        <title>Niveibacterium changnyeongensis HC41.</title>
        <authorList>
            <person name="Kang M."/>
        </authorList>
    </citation>
    <scope>NUCLEOTIDE SEQUENCE [LARGE SCALE GENOMIC DNA]</scope>
    <source>
        <strain evidence="5 6">HC41</strain>
    </source>
</reference>
<dbReference type="RefSeq" id="WP_172199004.1">
    <property type="nucleotide sequence ID" value="NZ_CP071060.1"/>
</dbReference>
<protein>
    <submittedName>
        <fullName evidence="5">YhbY family RNA-binding protein</fullName>
    </submittedName>
</protein>
<dbReference type="InterPro" id="IPR001890">
    <property type="entry name" value="RNA-binding_CRM"/>
</dbReference>
<name>A0ABX7M0U3_9RHOO</name>
<dbReference type="InterPro" id="IPR051925">
    <property type="entry name" value="RNA-binding_domain"/>
</dbReference>
<dbReference type="SUPFAM" id="SSF75471">
    <property type="entry name" value="YhbY-like"/>
    <property type="match status" value="1"/>
</dbReference>
<dbReference type="EMBL" id="CP071060">
    <property type="protein sequence ID" value="QSI75381.1"/>
    <property type="molecule type" value="Genomic_DNA"/>
</dbReference>
<organism evidence="5 6">
    <name type="scientific">Niveibacterium microcysteis</name>
    <dbReference type="NCBI Taxonomy" id="2811415"/>
    <lineage>
        <taxon>Bacteria</taxon>
        <taxon>Pseudomonadati</taxon>
        <taxon>Pseudomonadota</taxon>
        <taxon>Betaproteobacteria</taxon>
        <taxon>Rhodocyclales</taxon>
        <taxon>Rhodocyclaceae</taxon>
        <taxon>Niveibacterium</taxon>
    </lineage>
</organism>
<dbReference type="InterPro" id="IPR035920">
    <property type="entry name" value="YhbY-like_sf"/>
</dbReference>
<sequence>MNTLTAAQRRDLRAKAHGLDPVVSIAEKGLAPTVLKEIDRSLTAHELIKIRVYGDDREARQQYMDTICNELGCAAVQMIGKLLVVYRPSPELAEKAKTAVKAPAISPRVTPRSAARGDARTLARPATRLKSGTIARNIAGPRGGLAPRSGGRKPGGGR</sequence>
<keyword evidence="6" id="KW-1185">Reference proteome</keyword>
<evidence type="ECO:0000259" key="4">
    <source>
        <dbReference type="PROSITE" id="PS51295"/>
    </source>
</evidence>
<dbReference type="Gene3D" id="3.30.110.60">
    <property type="entry name" value="YhbY-like"/>
    <property type="match status" value="1"/>
</dbReference>
<feature type="domain" description="CRM" evidence="4">
    <location>
        <begin position="2"/>
        <end position="98"/>
    </location>
</feature>
<keyword evidence="1 2" id="KW-0694">RNA-binding</keyword>
<evidence type="ECO:0000313" key="6">
    <source>
        <dbReference type="Proteomes" id="UP000663570"/>
    </source>
</evidence>
<dbReference type="PANTHER" id="PTHR40065:SF3">
    <property type="entry name" value="RNA-BINDING PROTEIN YHBY"/>
    <property type="match status" value="1"/>
</dbReference>
<gene>
    <name evidence="5" type="ORF">JY500_12765</name>
</gene>
<evidence type="ECO:0000256" key="1">
    <source>
        <dbReference type="ARBA" id="ARBA00022884"/>
    </source>
</evidence>
<feature type="region of interest" description="Disordered" evidence="3">
    <location>
        <begin position="103"/>
        <end position="158"/>
    </location>
</feature>